<dbReference type="PRINTS" id="PR00076">
    <property type="entry name" value="6PGDHDRGNASE"/>
</dbReference>
<evidence type="ECO:0000256" key="3">
    <source>
        <dbReference type="ARBA" id="ARBA00008419"/>
    </source>
</evidence>
<keyword evidence="15" id="KW-1185">Reference proteome</keyword>
<evidence type="ECO:0000256" key="2">
    <source>
        <dbReference type="ARBA" id="ARBA00004874"/>
    </source>
</evidence>
<dbReference type="Pfam" id="PF03446">
    <property type="entry name" value="NAD_binding_2"/>
    <property type="match status" value="1"/>
</dbReference>
<comment type="pathway">
    <text evidence="2 11 12">Carbohydrate degradation; pentose phosphate pathway; D-ribulose 5-phosphate from D-glucose 6-phosphate (oxidative stage): step 3/3.</text>
</comment>
<keyword evidence="7 11" id="KW-0560">Oxidoreductase</keyword>
<evidence type="ECO:0000256" key="11">
    <source>
        <dbReference type="PIRNR" id="PIRNR000109"/>
    </source>
</evidence>
<evidence type="ECO:0000256" key="8">
    <source>
        <dbReference type="ARBA" id="ARBA00023064"/>
    </source>
</evidence>
<dbReference type="SUPFAM" id="SSF48179">
    <property type="entry name" value="6-phosphogluconate dehydrogenase C-terminal domain-like"/>
    <property type="match status" value="1"/>
</dbReference>
<dbReference type="InterPro" id="IPR008927">
    <property type="entry name" value="6-PGluconate_DH-like_C_sf"/>
</dbReference>
<evidence type="ECO:0000313" key="14">
    <source>
        <dbReference type="EMBL" id="GLQ27448.1"/>
    </source>
</evidence>
<evidence type="ECO:0000256" key="1">
    <source>
        <dbReference type="ARBA" id="ARBA00002526"/>
    </source>
</evidence>
<evidence type="ECO:0000256" key="12">
    <source>
        <dbReference type="RuleBase" id="RU000485"/>
    </source>
</evidence>
<dbReference type="NCBIfam" id="TIGR00873">
    <property type="entry name" value="gnd"/>
    <property type="match status" value="1"/>
</dbReference>
<comment type="function">
    <text evidence="1 11">Catalyzes the oxidative decarboxylation of 6-phosphogluconate to ribulose 5-phosphate and CO(2), with concomitant reduction of NADP to NADPH.</text>
</comment>
<evidence type="ECO:0000313" key="15">
    <source>
        <dbReference type="Proteomes" id="UP001161388"/>
    </source>
</evidence>
<dbReference type="Gene3D" id="3.40.50.720">
    <property type="entry name" value="NAD(P)-binding Rossmann-like Domain"/>
    <property type="match status" value="1"/>
</dbReference>
<reference evidence="14" key="1">
    <citation type="journal article" date="2014" name="Int. J. Syst. Evol. Microbiol.">
        <title>Complete genome of a new Firmicutes species belonging to the dominant human colonic microbiota ('Ruminococcus bicirculans') reveals two chromosomes and a selective capacity to utilize plant glucans.</title>
        <authorList>
            <consortium name="NISC Comparative Sequencing Program"/>
            <person name="Wegmann U."/>
            <person name="Louis P."/>
            <person name="Goesmann A."/>
            <person name="Henrissat B."/>
            <person name="Duncan S.H."/>
            <person name="Flint H.J."/>
        </authorList>
    </citation>
    <scope>NUCLEOTIDE SEQUENCE</scope>
    <source>
        <strain evidence="14">NBRC 109915</strain>
    </source>
</reference>
<dbReference type="InterPro" id="IPR006184">
    <property type="entry name" value="6PGdom_BS"/>
</dbReference>
<evidence type="ECO:0000256" key="10">
    <source>
        <dbReference type="ARBA" id="ARBA00048640"/>
    </source>
</evidence>
<dbReference type="PANTHER" id="PTHR11811">
    <property type="entry name" value="6-PHOSPHOGLUCONATE DEHYDROGENASE"/>
    <property type="match status" value="1"/>
</dbReference>
<evidence type="ECO:0000256" key="6">
    <source>
        <dbReference type="ARBA" id="ARBA00018193"/>
    </source>
</evidence>
<organism evidence="14 15">
    <name type="scientific">Sulfitobacter pacificus</name>
    <dbReference type="NCBI Taxonomy" id="1499314"/>
    <lineage>
        <taxon>Bacteria</taxon>
        <taxon>Pseudomonadati</taxon>
        <taxon>Pseudomonadota</taxon>
        <taxon>Alphaproteobacteria</taxon>
        <taxon>Rhodobacterales</taxon>
        <taxon>Roseobacteraceae</taxon>
        <taxon>Sulfitobacter</taxon>
    </lineage>
</organism>
<gene>
    <name evidence="14" type="primary">gntZ</name>
    <name evidence="14" type="ORF">GCM10007927_22510</name>
</gene>
<evidence type="ECO:0000256" key="9">
    <source>
        <dbReference type="ARBA" id="ARBA00023126"/>
    </source>
</evidence>
<dbReference type="SMART" id="SM01350">
    <property type="entry name" value="6PGD"/>
    <property type="match status" value="1"/>
</dbReference>
<dbReference type="RefSeq" id="WP_284373471.1">
    <property type="nucleotide sequence ID" value="NZ_BSNL01000001.1"/>
</dbReference>
<accession>A0ABQ5VJY4</accession>
<name>A0ABQ5VJY4_9RHOB</name>
<dbReference type="PROSITE" id="PS00461">
    <property type="entry name" value="6PGD"/>
    <property type="match status" value="1"/>
</dbReference>
<dbReference type="InterPro" id="IPR006114">
    <property type="entry name" value="6PGDH_C"/>
</dbReference>
<dbReference type="InterPro" id="IPR013328">
    <property type="entry name" value="6PGD_dom2"/>
</dbReference>
<dbReference type="InterPro" id="IPR006115">
    <property type="entry name" value="6PGDH_NADP-bd"/>
</dbReference>
<keyword evidence="9 11" id="KW-0570">Pentose shunt</keyword>
<comment type="similarity">
    <text evidence="3 11 12">Belongs to the 6-phosphogluconate dehydrogenase family.</text>
</comment>
<keyword evidence="11 12" id="KW-0521">NADP</keyword>
<dbReference type="Proteomes" id="UP001161388">
    <property type="component" value="Unassembled WGS sequence"/>
</dbReference>
<comment type="caution">
    <text evidence="14">The sequence shown here is derived from an EMBL/GenBank/DDBJ whole genome shotgun (WGS) entry which is preliminary data.</text>
</comment>
<protein>
    <recommendedName>
        <fullName evidence="6 11">6-phosphogluconate dehydrogenase, decarboxylating</fullName>
        <ecNumber evidence="5 11">1.1.1.44</ecNumber>
    </recommendedName>
</protein>
<dbReference type="Pfam" id="PF00393">
    <property type="entry name" value="6PGD"/>
    <property type="match status" value="1"/>
</dbReference>
<dbReference type="Gene3D" id="1.10.1040.10">
    <property type="entry name" value="N-(1-d-carboxylethyl)-l-norvaline Dehydrogenase, domain 2"/>
    <property type="match status" value="1"/>
</dbReference>
<evidence type="ECO:0000259" key="13">
    <source>
        <dbReference type="SMART" id="SM01350"/>
    </source>
</evidence>
<dbReference type="SUPFAM" id="SSF51735">
    <property type="entry name" value="NAD(P)-binding Rossmann-fold domains"/>
    <property type="match status" value="1"/>
</dbReference>
<evidence type="ECO:0000256" key="4">
    <source>
        <dbReference type="ARBA" id="ARBA00011738"/>
    </source>
</evidence>
<dbReference type="PIRSF" id="PIRSF000109">
    <property type="entry name" value="6PGD"/>
    <property type="match status" value="1"/>
</dbReference>
<proteinExistence type="inferred from homology"/>
<reference evidence="14" key="2">
    <citation type="submission" date="2023-01" db="EMBL/GenBank/DDBJ databases">
        <title>Draft genome sequence of Sulfitobacter pacificus strain NBRC 109915.</title>
        <authorList>
            <person name="Sun Q."/>
            <person name="Mori K."/>
        </authorList>
    </citation>
    <scope>NUCLEOTIDE SEQUENCE</scope>
    <source>
        <strain evidence="14">NBRC 109915</strain>
    </source>
</reference>
<dbReference type="NCBIfam" id="NF006765">
    <property type="entry name" value="PRK09287.1"/>
    <property type="match status" value="1"/>
</dbReference>
<feature type="domain" description="6-phosphogluconate dehydrogenase C-terminal" evidence="13">
    <location>
        <begin position="184"/>
        <end position="470"/>
    </location>
</feature>
<comment type="subunit">
    <text evidence="4 11">Homodimer.</text>
</comment>
<keyword evidence="8 12" id="KW-0311">Gluconate utilization</keyword>
<evidence type="ECO:0000256" key="7">
    <source>
        <dbReference type="ARBA" id="ARBA00023002"/>
    </source>
</evidence>
<dbReference type="InterPro" id="IPR006183">
    <property type="entry name" value="Pgluconate_DH"/>
</dbReference>
<dbReference type="InterPro" id="IPR036291">
    <property type="entry name" value="NAD(P)-bd_dom_sf"/>
</dbReference>
<comment type="catalytic activity">
    <reaction evidence="10 11 12">
        <text>6-phospho-D-gluconate + NADP(+) = D-ribulose 5-phosphate + CO2 + NADPH</text>
        <dbReference type="Rhea" id="RHEA:10116"/>
        <dbReference type="ChEBI" id="CHEBI:16526"/>
        <dbReference type="ChEBI" id="CHEBI:57783"/>
        <dbReference type="ChEBI" id="CHEBI:58121"/>
        <dbReference type="ChEBI" id="CHEBI:58349"/>
        <dbReference type="ChEBI" id="CHEBI:58759"/>
        <dbReference type="EC" id="1.1.1.44"/>
    </reaction>
</comment>
<sequence length="473" mass="49871">MTRSTGGADIGVYGLGTMGSALAMNLADKGFRVAVSNREADWIADFLTEAEPLAEQMVGEADLAAFVSAIARPRSILFMIPSGAPMDSMIAAITPFLEEGDTLIDGGNADFNDTRRRSQAFEGTGFHFVGMGVSGGEEGARHGPSMMVGGTAHSWTALRPMVEAIAARFQGEPCVDHLGPDGAGHFVKTVHNGIEYADMQMIAEVYGLLRDAGEQEAGAIGALFESWQAGPLSSYLIEVSAAALQTVDAQTGQPIVDVILDQAGQKGTGRWTLIEALKMGQSASTIEAAVGARGWSSEKPLRVAAEPLLPSGTVGTDLPSADDLERALLAGRILGHAQGFRILSAASEEFAWSLDLARISEIWRAGCIIRSSLLDDLAEAFRGDLPMGQLILAPRIIALLETCIPSLRRVVAVGASTGVALPALSAALAWYDSIRRGRGSANMIQAQRDFFGAHGFARVDAEGKHHGDWPALT</sequence>
<dbReference type="EMBL" id="BSNL01000001">
    <property type="protein sequence ID" value="GLQ27448.1"/>
    <property type="molecule type" value="Genomic_DNA"/>
</dbReference>
<dbReference type="EC" id="1.1.1.44" evidence="5 11"/>
<evidence type="ECO:0000256" key="5">
    <source>
        <dbReference type="ARBA" id="ARBA00013011"/>
    </source>
</evidence>
<dbReference type="Gene3D" id="1.20.5.320">
    <property type="entry name" value="6-Phosphogluconate Dehydrogenase, domain 3"/>
    <property type="match status" value="1"/>
</dbReference>
<dbReference type="InterPro" id="IPR006113">
    <property type="entry name" value="6PGDH_Gnd/GntZ"/>
</dbReference>